<keyword evidence="3" id="KW-0413">Isomerase</keyword>
<sequence length="601" mass="68693">MNIYNNIRYTMYRKSDSFLAPVQAAETPAGEYELYPAFEIGDEIYSRIEVLAERIAAEKSVVIDGYEGILWEKFIGSLVRALESRGRKAAAIPVAGALKSETEIDTLIAPFMGEEDSIFGRMTDLLLIDFFDRTALRQLSPDAEADITLLYGCGAALAEWKGPLVYVDLPKNELQFRMAAGAAFNVGTTRRMDARESYKRCYFIDWPILDAYKGALIPRIDWIVDEQRIDAYTFMSGDALREGLRHMCRSSFRVRPWFAPGVWGGTYLRDHIRGLNREAPNMAWSYELMALENGVMFKHKDTLLEVSFSFLMSYGYREVLGHCAEDFKEDFPIRFDFLDTIDGGNLSIQCHPRPEYIRSRFGKPYTQDETYYILRATDDAHVYLGFQEGVQKAPFTAALEESQRTGKALDIKQYVQCFPARKHELFLIPNGTIHASGAGNLVLEISSAPYIFTFKMYDWVRLDIDGRPRPINIEHGLNNVRFERNGKVVPETLISKPSVMERNESYTQEHLPTHPDHFYDVHRYRLHDAHSLTIDTGNRCHVWMVVEGSGVEVETTDGRRERYNYLETFIIPAAAGSYTLYNVSGGDLLMVKAFVKDSYKL</sequence>
<proteinExistence type="predicted"/>
<dbReference type="AlphaFoldDB" id="A0A1H4ARZ3"/>
<keyword evidence="1" id="KW-0479">Metal-binding</keyword>
<accession>A0A1H4ARZ3</accession>
<keyword evidence="2" id="KW-0862">Zinc</keyword>
<protein>
    <submittedName>
        <fullName evidence="3">Mannose-6-phosphate isomerase, class I</fullName>
    </submittedName>
</protein>
<dbReference type="InterPro" id="IPR051804">
    <property type="entry name" value="Carb_Metab_Reg_Kinase/Isom"/>
</dbReference>
<dbReference type="GO" id="GO:0046872">
    <property type="term" value="F:metal ion binding"/>
    <property type="evidence" value="ECO:0007669"/>
    <property type="project" value="UniProtKB-KW"/>
</dbReference>
<evidence type="ECO:0000256" key="2">
    <source>
        <dbReference type="ARBA" id="ARBA00022833"/>
    </source>
</evidence>
<keyword evidence="4" id="KW-1185">Reference proteome</keyword>
<gene>
    <name evidence="3" type="ORF">SAMN05444145_10399</name>
</gene>
<dbReference type="Gene3D" id="2.60.120.10">
    <property type="entry name" value="Jelly Rolls"/>
    <property type="match status" value="2"/>
</dbReference>
<dbReference type="STRING" id="1033731.SAMN05444145_10399"/>
<evidence type="ECO:0000313" key="4">
    <source>
        <dbReference type="Proteomes" id="UP000183253"/>
    </source>
</evidence>
<dbReference type="PANTHER" id="PTHR42742">
    <property type="entry name" value="TRANSCRIPTIONAL REPRESSOR MPRA"/>
    <property type="match status" value="1"/>
</dbReference>
<dbReference type="GO" id="GO:0016853">
    <property type="term" value="F:isomerase activity"/>
    <property type="evidence" value="ECO:0007669"/>
    <property type="project" value="UniProtKB-KW"/>
</dbReference>
<dbReference type="InterPro" id="IPR014710">
    <property type="entry name" value="RmlC-like_jellyroll"/>
</dbReference>
<evidence type="ECO:0000256" key="1">
    <source>
        <dbReference type="ARBA" id="ARBA00022723"/>
    </source>
</evidence>
<dbReference type="SUPFAM" id="SSF51182">
    <property type="entry name" value="RmlC-like cupins"/>
    <property type="match status" value="1"/>
</dbReference>
<dbReference type="InterPro" id="IPR011051">
    <property type="entry name" value="RmlC_Cupin_sf"/>
</dbReference>
<evidence type="ECO:0000313" key="3">
    <source>
        <dbReference type="EMBL" id="SEA38452.1"/>
    </source>
</evidence>
<dbReference type="CDD" id="cd07010">
    <property type="entry name" value="cupin_PMI_type_I_N_bac"/>
    <property type="match status" value="1"/>
</dbReference>
<dbReference type="PANTHER" id="PTHR42742:SF3">
    <property type="entry name" value="FRUCTOKINASE"/>
    <property type="match status" value="1"/>
</dbReference>
<dbReference type="Proteomes" id="UP000183253">
    <property type="component" value="Unassembled WGS sequence"/>
</dbReference>
<reference evidence="3 4" key="1">
    <citation type="submission" date="2016-10" db="EMBL/GenBank/DDBJ databases">
        <authorList>
            <person name="de Groot N.N."/>
        </authorList>
    </citation>
    <scope>NUCLEOTIDE SEQUENCE [LARGE SCALE GENOMIC DNA]</scope>
    <source>
        <strain evidence="3 4">DSM 25383</strain>
    </source>
</reference>
<organism evidence="3 4">
    <name type="scientific">Alistipes timonensis JC136</name>
    <dbReference type="NCBI Taxonomy" id="1033731"/>
    <lineage>
        <taxon>Bacteria</taxon>
        <taxon>Pseudomonadati</taxon>
        <taxon>Bacteroidota</taxon>
        <taxon>Bacteroidia</taxon>
        <taxon>Bacteroidales</taxon>
        <taxon>Rikenellaceae</taxon>
        <taxon>Alistipes</taxon>
    </lineage>
</organism>
<name>A0A1H4ARZ3_9BACT</name>
<dbReference type="EMBL" id="FNRI01000003">
    <property type="protein sequence ID" value="SEA38452.1"/>
    <property type="molecule type" value="Genomic_DNA"/>
</dbReference>